<name>A0AAD7QSC1_9ASCO</name>
<dbReference type="InterPro" id="IPR027104">
    <property type="entry name" value="Prp3"/>
</dbReference>
<evidence type="ECO:0000313" key="8">
    <source>
        <dbReference type="EMBL" id="KAJ8100470.1"/>
    </source>
</evidence>
<feature type="domain" description="Small nuclear ribonucleoprotein Prp3 C-terminal" evidence="6">
    <location>
        <begin position="455"/>
        <end position="587"/>
    </location>
</feature>
<feature type="region of interest" description="Disordered" evidence="5">
    <location>
        <begin position="360"/>
        <end position="383"/>
    </location>
</feature>
<dbReference type="InterPro" id="IPR013881">
    <property type="entry name" value="Pre-mRNA_splic_Prp3_dom"/>
</dbReference>
<evidence type="ECO:0000259" key="7">
    <source>
        <dbReference type="Pfam" id="PF08572"/>
    </source>
</evidence>
<feature type="compositionally biased region" description="Low complexity" evidence="5">
    <location>
        <begin position="118"/>
        <end position="133"/>
    </location>
</feature>
<sequence>MVTDSRKRALDEDLDSPSSKKQKAPDGSPVAASPSFHTSDILAKAKAIARAKAAAAAKAMTEKQAQGRATASPTPPIVSESATATPTRETNVPADSSKPVINTKDLLAQIAERKARIAAATAGRGGASSQSGRLPPSVSTPFRHPMLDDGELRARGGLNVGVHPALLNDSQPTSFSVNKRQPMNPKFATTMANAKKTAPKKELEILTGLSQDDTDPTKNPYFDPDLETRPKERNRRTLEFNAKGKYIELANDLRTQVRLEELKKRIQESSKKAGLDEELDVADMSMKKEPPPDVEWWDQPLLTNNNYDDLDNESLLKLGAPDSVITIYIQHPIPINAPWEKNASVVKPPYLTKKELKRIRKTDRAERHKDKQDRIRLGLDPAPPPKVKLSNLMSVLTNEAIKDPTLVEARVRREMEERRQKHLQDNLDRKLSSEQKHEKLKEKLEQDEKRGIMCAVFRIGSLANPQHSYKINVNARELDLKGVTIVNPKFNLVVVEGGSRAIKLYKKLLLNRIDWTLTAPMISPDNESSASSGESLAILADNKCDLVWEGELKQHQFKRWNVRTTDNEGEAREILERSQVPHYWNLAKNWKDEL</sequence>
<feature type="compositionally biased region" description="Basic and acidic residues" evidence="5">
    <location>
        <begin position="362"/>
        <end position="377"/>
    </location>
</feature>
<dbReference type="EMBL" id="JARPMG010000005">
    <property type="protein sequence ID" value="KAJ8100470.1"/>
    <property type="molecule type" value="Genomic_DNA"/>
</dbReference>
<keyword evidence="3" id="KW-0508">mRNA splicing</keyword>
<feature type="domain" description="Pre-mRNA-splicing factor 3" evidence="7">
    <location>
        <begin position="219"/>
        <end position="431"/>
    </location>
</feature>
<dbReference type="InterPro" id="IPR010541">
    <property type="entry name" value="Prp3_C"/>
</dbReference>
<feature type="compositionally biased region" description="Basic and acidic residues" evidence="5">
    <location>
        <begin position="1"/>
        <end position="11"/>
    </location>
</feature>
<dbReference type="GeneID" id="80882732"/>
<feature type="region of interest" description="Disordered" evidence="5">
    <location>
        <begin position="118"/>
        <end position="141"/>
    </location>
</feature>
<protein>
    <submittedName>
        <fullName evidence="8">Pre-mRNA processing factor 3-domain-containing protein</fullName>
    </submittedName>
</protein>
<comment type="caution">
    <text evidence="8">The sequence shown here is derived from an EMBL/GenBank/DDBJ whole genome shotgun (WGS) entry which is preliminary data.</text>
</comment>
<dbReference type="Proteomes" id="UP001217417">
    <property type="component" value="Unassembled WGS sequence"/>
</dbReference>
<evidence type="ECO:0000256" key="4">
    <source>
        <dbReference type="ARBA" id="ARBA00023242"/>
    </source>
</evidence>
<dbReference type="PANTHER" id="PTHR14212:SF0">
    <property type="entry name" value="U4_U6 SMALL NUCLEAR RIBONUCLEOPROTEIN PRP3"/>
    <property type="match status" value="1"/>
</dbReference>
<evidence type="ECO:0000256" key="1">
    <source>
        <dbReference type="ARBA" id="ARBA00004123"/>
    </source>
</evidence>
<feature type="region of interest" description="Disordered" evidence="5">
    <location>
        <begin position="53"/>
        <end position="100"/>
    </location>
</feature>
<evidence type="ECO:0000256" key="5">
    <source>
        <dbReference type="SAM" id="MobiDB-lite"/>
    </source>
</evidence>
<evidence type="ECO:0000259" key="6">
    <source>
        <dbReference type="Pfam" id="PF06544"/>
    </source>
</evidence>
<feature type="region of interest" description="Disordered" evidence="5">
    <location>
        <begin position="1"/>
        <end position="37"/>
    </location>
</feature>
<evidence type="ECO:0000256" key="3">
    <source>
        <dbReference type="ARBA" id="ARBA00023187"/>
    </source>
</evidence>
<keyword evidence="9" id="KW-1185">Reference proteome</keyword>
<dbReference type="Pfam" id="PF06544">
    <property type="entry name" value="Prp3_C"/>
    <property type="match status" value="1"/>
</dbReference>
<evidence type="ECO:0000313" key="9">
    <source>
        <dbReference type="Proteomes" id="UP001217417"/>
    </source>
</evidence>
<dbReference type="AlphaFoldDB" id="A0AAD7QSC1"/>
<evidence type="ECO:0000256" key="2">
    <source>
        <dbReference type="ARBA" id="ARBA00022664"/>
    </source>
</evidence>
<dbReference type="PANTHER" id="PTHR14212">
    <property type="entry name" value="U4/U6-ASSOCIATED RNA SPLICING FACTOR-RELATED"/>
    <property type="match status" value="1"/>
</dbReference>
<comment type="subcellular location">
    <subcellularLocation>
        <location evidence="1">Nucleus</location>
    </subcellularLocation>
</comment>
<feature type="region of interest" description="Disordered" evidence="5">
    <location>
        <begin position="417"/>
        <end position="444"/>
    </location>
</feature>
<dbReference type="GO" id="GO:0000398">
    <property type="term" value="P:mRNA splicing, via spliceosome"/>
    <property type="evidence" value="ECO:0007669"/>
    <property type="project" value="InterPro"/>
</dbReference>
<reference evidence="8" key="1">
    <citation type="submission" date="2023-03" db="EMBL/GenBank/DDBJ databases">
        <title>Near-Complete genome sequence of Lipomyces tetrasporous NRRL Y-64009, an oleaginous yeast capable of growing on lignocellulosic hydrolysates.</title>
        <authorList>
            <consortium name="Lawrence Berkeley National Laboratory"/>
            <person name="Jagtap S.S."/>
            <person name="Liu J.-J."/>
            <person name="Walukiewicz H.E."/>
            <person name="Pangilinan J."/>
            <person name="Lipzen A."/>
            <person name="Ahrendt S."/>
            <person name="Koriabine M."/>
            <person name="Cobaugh K."/>
            <person name="Salamov A."/>
            <person name="Yoshinaga Y."/>
            <person name="Ng V."/>
            <person name="Daum C."/>
            <person name="Grigoriev I.V."/>
            <person name="Slininger P.J."/>
            <person name="Dien B.S."/>
            <person name="Jin Y.-S."/>
            <person name="Rao C.V."/>
        </authorList>
    </citation>
    <scope>NUCLEOTIDE SEQUENCE</scope>
    <source>
        <strain evidence="8">NRRL Y-64009</strain>
    </source>
</reference>
<dbReference type="RefSeq" id="XP_056043920.1">
    <property type="nucleotide sequence ID" value="XM_056187566.1"/>
</dbReference>
<dbReference type="GO" id="GO:0046540">
    <property type="term" value="C:U4/U6 x U5 tri-snRNP complex"/>
    <property type="evidence" value="ECO:0007669"/>
    <property type="project" value="InterPro"/>
</dbReference>
<dbReference type="CDD" id="cd24162">
    <property type="entry name" value="Prp3_C"/>
    <property type="match status" value="1"/>
</dbReference>
<feature type="compositionally biased region" description="Polar residues" evidence="5">
    <location>
        <begin position="63"/>
        <end position="72"/>
    </location>
</feature>
<accession>A0AAD7QSC1</accession>
<keyword evidence="4" id="KW-0539">Nucleus</keyword>
<keyword evidence="2" id="KW-0507">mRNA processing</keyword>
<proteinExistence type="predicted"/>
<organism evidence="8 9">
    <name type="scientific">Lipomyces tetrasporus</name>
    <dbReference type="NCBI Taxonomy" id="54092"/>
    <lineage>
        <taxon>Eukaryota</taxon>
        <taxon>Fungi</taxon>
        <taxon>Dikarya</taxon>
        <taxon>Ascomycota</taxon>
        <taxon>Saccharomycotina</taxon>
        <taxon>Lipomycetes</taxon>
        <taxon>Lipomycetales</taxon>
        <taxon>Lipomycetaceae</taxon>
        <taxon>Lipomyces</taxon>
    </lineage>
</organism>
<feature type="compositionally biased region" description="Polar residues" evidence="5">
    <location>
        <begin position="80"/>
        <end position="94"/>
    </location>
</feature>
<gene>
    <name evidence="8" type="ORF">POJ06DRAFT_252796</name>
</gene>
<dbReference type="Pfam" id="PF08572">
    <property type="entry name" value="PRP3"/>
    <property type="match status" value="1"/>
</dbReference>